<protein>
    <submittedName>
        <fullName evidence="2">Uncharacterized protein</fullName>
    </submittedName>
</protein>
<organism evidence="2 3">
    <name type="scientific">Burkholderia cenocepacia</name>
    <dbReference type="NCBI Taxonomy" id="95486"/>
    <lineage>
        <taxon>Bacteria</taxon>
        <taxon>Pseudomonadati</taxon>
        <taxon>Pseudomonadota</taxon>
        <taxon>Betaproteobacteria</taxon>
        <taxon>Burkholderiales</taxon>
        <taxon>Burkholderiaceae</taxon>
        <taxon>Burkholderia</taxon>
        <taxon>Burkholderia cepacia complex</taxon>
    </lineage>
</organism>
<dbReference type="AlphaFoldDB" id="A0A3Q9FCT8"/>
<reference evidence="2 3" key="1">
    <citation type="submission" date="2018-12" db="EMBL/GenBank/DDBJ databases">
        <title>Cadmium resistance mechanism in endophytic bacteria Burkholderia cenocepacia YG-3.</title>
        <authorList>
            <person name="Zhang X."/>
            <person name="Wang X."/>
            <person name="Zhu Y."/>
        </authorList>
    </citation>
    <scope>NUCLEOTIDE SEQUENCE [LARGE SCALE GENOMIC DNA]</scope>
    <source>
        <strain evidence="2 3">YG-3</strain>
    </source>
</reference>
<sequence length="87" mass="9232">MIASTRSVRCIAQGSTPLHVDICTALPVRCRVDLFNAHSSTRHFTSSRKISPSAEGSRISSPLNPGDTFAGPLNAHAHHSPRSDSPG</sequence>
<feature type="compositionally biased region" description="Polar residues" evidence="1">
    <location>
        <begin position="41"/>
        <end position="50"/>
    </location>
</feature>
<dbReference type="Proteomes" id="UP000277191">
    <property type="component" value="Chromosome 3"/>
</dbReference>
<gene>
    <name evidence="2" type="ORF">D5R55_30110</name>
</gene>
<feature type="region of interest" description="Disordered" evidence="1">
    <location>
        <begin position="41"/>
        <end position="87"/>
    </location>
</feature>
<proteinExistence type="predicted"/>
<accession>A0A3Q9FCT8</accession>
<name>A0A3Q9FCT8_9BURK</name>
<evidence type="ECO:0000313" key="2">
    <source>
        <dbReference type="EMBL" id="AZQ55113.1"/>
    </source>
</evidence>
<evidence type="ECO:0000313" key="3">
    <source>
        <dbReference type="Proteomes" id="UP000277191"/>
    </source>
</evidence>
<dbReference type="EMBL" id="CP034547">
    <property type="protein sequence ID" value="AZQ55113.1"/>
    <property type="molecule type" value="Genomic_DNA"/>
</dbReference>
<evidence type="ECO:0000256" key="1">
    <source>
        <dbReference type="SAM" id="MobiDB-lite"/>
    </source>
</evidence>